<dbReference type="CDD" id="cd08414">
    <property type="entry name" value="PBP2_LTTR_aromatics_like"/>
    <property type="match status" value="1"/>
</dbReference>
<dbReference type="Pfam" id="PF03466">
    <property type="entry name" value="LysR_substrate"/>
    <property type="match status" value="1"/>
</dbReference>
<protein>
    <recommendedName>
        <fullName evidence="5">HTH lysR-type domain-containing protein</fullName>
    </recommendedName>
</protein>
<comment type="caution">
    <text evidence="6">The sequence shown here is derived from an EMBL/GenBank/DDBJ whole genome shotgun (WGS) entry which is preliminary data.</text>
</comment>
<dbReference type="GO" id="GO:0032993">
    <property type="term" value="C:protein-DNA complex"/>
    <property type="evidence" value="ECO:0007669"/>
    <property type="project" value="TreeGrafter"/>
</dbReference>
<dbReference type="AlphaFoldDB" id="A0A0V7ZYQ2"/>
<keyword evidence="3" id="KW-0238">DNA-binding</keyword>
<dbReference type="PANTHER" id="PTHR30346:SF0">
    <property type="entry name" value="HCA OPERON TRANSCRIPTIONAL ACTIVATOR HCAR"/>
    <property type="match status" value="1"/>
</dbReference>
<name>A0A0V7ZYQ2_9CYAN</name>
<evidence type="ECO:0000256" key="3">
    <source>
        <dbReference type="ARBA" id="ARBA00023125"/>
    </source>
</evidence>
<accession>A0A0V7ZYQ2</accession>
<organism evidence="6 7">
    <name type="scientific">Mastigocoleus testarum BC008</name>
    <dbReference type="NCBI Taxonomy" id="371196"/>
    <lineage>
        <taxon>Bacteria</taxon>
        <taxon>Bacillati</taxon>
        <taxon>Cyanobacteriota</taxon>
        <taxon>Cyanophyceae</taxon>
        <taxon>Nostocales</taxon>
        <taxon>Hapalosiphonaceae</taxon>
        <taxon>Mastigocoleus</taxon>
    </lineage>
</organism>
<gene>
    <name evidence="6" type="ORF">BC008_04605</name>
</gene>
<evidence type="ECO:0000256" key="2">
    <source>
        <dbReference type="ARBA" id="ARBA00023015"/>
    </source>
</evidence>
<dbReference type="Proteomes" id="UP000053372">
    <property type="component" value="Unassembled WGS sequence"/>
</dbReference>
<sequence>MGILSMELQHFRCFIVLAEELHFTRAAERLHLSQPHLTRIINQIEKELGVLLLQRTTRQVRLTNAGEKFLTESISVIARVEAAVKTMQSFASKDYGSLAVGFTEMARHSVVPKIISVFRDKYPEIELEILEECTEELVEALRTAKVDIAFLHPPLRADFLNSISIYQECFTIALPFDHPLALKTEINFAALKNETFIMHHRKHGPVIYDRIFQLCKEAGFLPKVIHRDTGRSFLGHVTAKLGICFVTPSMQHTKNPGVICLPIARDAPILEHAIAWRKNDTSLSVERFLKIVEEFDNPATILMQNHVLNGKIYI</sequence>
<comment type="similarity">
    <text evidence="1">Belongs to the LysR transcriptional regulatory family.</text>
</comment>
<dbReference type="GO" id="GO:0003700">
    <property type="term" value="F:DNA-binding transcription factor activity"/>
    <property type="evidence" value="ECO:0007669"/>
    <property type="project" value="InterPro"/>
</dbReference>
<evidence type="ECO:0000256" key="1">
    <source>
        <dbReference type="ARBA" id="ARBA00009437"/>
    </source>
</evidence>
<dbReference type="PRINTS" id="PR00039">
    <property type="entry name" value="HTHLYSR"/>
</dbReference>
<keyword evidence="7" id="KW-1185">Reference proteome</keyword>
<dbReference type="InterPro" id="IPR005119">
    <property type="entry name" value="LysR_subst-bd"/>
</dbReference>
<dbReference type="GO" id="GO:0003677">
    <property type="term" value="F:DNA binding"/>
    <property type="evidence" value="ECO:0007669"/>
    <property type="project" value="UniProtKB-KW"/>
</dbReference>
<proteinExistence type="inferred from homology"/>
<evidence type="ECO:0000256" key="4">
    <source>
        <dbReference type="ARBA" id="ARBA00023163"/>
    </source>
</evidence>
<dbReference type="SUPFAM" id="SSF46785">
    <property type="entry name" value="Winged helix' DNA-binding domain"/>
    <property type="match status" value="1"/>
</dbReference>
<dbReference type="InterPro" id="IPR000847">
    <property type="entry name" value="LysR_HTH_N"/>
</dbReference>
<dbReference type="FunFam" id="1.10.10.10:FF:000001">
    <property type="entry name" value="LysR family transcriptional regulator"/>
    <property type="match status" value="1"/>
</dbReference>
<keyword evidence="4" id="KW-0804">Transcription</keyword>
<dbReference type="InterPro" id="IPR036388">
    <property type="entry name" value="WH-like_DNA-bd_sf"/>
</dbReference>
<dbReference type="Gene3D" id="3.40.190.10">
    <property type="entry name" value="Periplasmic binding protein-like II"/>
    <property type="match status" value="2"/>
</dbReference>
<evidence type="ECO:0000313" key="7">
    <source>
        <dbReference type="Proteomes" id="UP000053372"/>
    </source>
</evidence>
<dbReference type="RefSeq" id="WP_058183247.1">
    <property type="nucleotide sequence ID" value="NZ_LMTZ01000019.1"/>
</dbReference>
<dbReference type="Pfam" id="PF00126">
    <property type="entry name" value="HTH_1"/>
    <property type="match status" value="1"/>
</dbReference>
<dbReference type="InterPro" id="IPR036390">
    <property type="entry name" value="WH_DNA-bd_sf"/>
</dbReference>
<evidence type="ECO:0000259" key="5">
    <source>
        <dbReference type="PROSITE" id="PS50931"/>
    </source>
</evidence>
<dbReference type="EMBL" id="LMTZ01000019">
    <property type="protein sequence ID" value="KST69586.1"/>
    <property type="molecule type" value="Genomic_DNA"/>
</dbReference>
<dbReference type="PANTHER" id="PTHR30346">
    <property type="entry name" value="TRANSCRIPTIONAL DUAL REGULATOR HCAR-RELATED"/>
    <property type="match status" value="1"/>
</dbReference>
<reference evidence="6 7" key="1">
    <citation type="journal article" date="2015" name="Genome Announc.">
        <title>Draft Genome of the Euendolithic (true boring) Cyanobacterium Mastigocoleus testarum strain BC008.</title>
        <authorList>
            <person name="Guida B.S."/>
            <person name="Garcia-Pichel F."/>
        </authorList>
    </citation>
    <scope>NUCLEOTIDE SEQUENCE [LARGE SCALE GENOMIC DNA]</scope>
    <source>
        <strain evidence="6 7">BC008</strain>
    </source>
</reference>
<evidence type="ECO:0000313" key="6">
    <source>
        <dbReference type="EMBL" id="KST69586.1"/>
    </source>
</evidence>
<dbReference type="Gene3D" id="1.10.10.10">
    <property type="entry name" value="Winged helix-like DNA-binding domain superfamily/Winged helix DNA-binding domain"/>
    <property type="match status" value="1"/>
</dbReference>
<feature type="domain" description="HTH lysR-type" evidence="5">
    <location>
        <begin position="6"/>
        <end position="63"/>
    </location>
</feature>
<dbReference type="OrthoDB" id="9803714at2"/>
<dbReference type="PROSITE" id="PS50931">
    <property type="entry name" value="HTH_LYSR"/>
    <property type="match status" value="1"/>
</dbReference>
<dbReference type="SUPFAM" id="SSF53850">
    <property type="entry name" value="Periplasmic binding protein-like II"/>
    <property type="match status" value="1"/>
</dbReference>
<keyword evidence="2" id="KW-0805">Transcription regulation</keyword>